<evidence type="ECO:0000256" key="9">
    <source>
        <dbReference type="SAM" id="Phobius"/>
    </source>
</evidence>
<evidence type="ECO:0000256" key="1">
    <source>
        <dbReference type="ARBA" id="ARBA00004651"/>
    </source>
</evidence>
<name>A0A8H6G1F8_9LECA</name>
<dbReference type="GeneID" id="59284811"/>
<evidence type="ECO:0000256" key="8">
    <source>
        <dbReference type="SAM" id="MobiDB-lite"/>
    </source>
</evidence>
<feature type="compositionally biased region" description="Low complexity" evidence="8">
    <location>
        <begin position="1"/>
        <end position="18"/>
    </location>
</feature>
<organism evidence="10 11">
    <name type="scientific">Letharia columbiana</name>
    <dbReference type="NCBI Taxonomy" id="112416"/>
    <lineage>
        <taxon>Eukaryota</taxon>
        <taxon>Fungi</taxon>
        <taxon>Dikarya</taxon>
        <taxon>Ascomycota</taxon>
        <taxon>Pezizomycotina</taxon>
        <taxon>Lecanoromycetes</taxon>
        <taxon>OSLEUM clade</taxon>
        <taxon>Lecanoromycetidae</taxon>
        <taxon>Lecanorales</taxon>
        <taxon>Lecanorineae</taxon>
        <taxon>Parmeliaceae</taxon>
        <taxon>Letharia</taxon>
    </lineage>
</organism>
<evidence type="ECO:0000313" key="11">
    <source>
        <dbReference type="Proteomes" id="UP000578531"/>
    </source>
</evidence>
<proteinExistence type="predicted"/>
<dbReference type="Proteomes" id="UP000578531">
    <property type="component" value="Unassembled WGS sequence"/>
</dbReference>
<evidence type="ECO:0000256" key="2">
    <source>
        <dbReference type="ARBA" id="ARBA00022448"/>
    </source>
</evidence>
<keyword evidence="3" id="KW-1003">Cell membrane</keyword>
<feature type="transmembrane region" description="Helical" evidence="9">
    <location>
        <begin position="301"/>
        <end position="320"/>
    </location>
</feature>
<evidence type="ECO:0000256" key="3">
    <source>
        <dbReference type="ARBA" id="ARBA00022475"/>
    </source>
</evidence>
<comment type="caution">
    <text evidence="10">The sequence shown here is derived from an EMBL/GenBank/DDBJ whole genome shotgun (WGS) entry which is preliminary data.</text>
</comment>
<dbReference type="GO" id="GO:0005254">
    <property type="term" value="F:chloride channel activity"/>
    <property type="evidence" value="ECO:0007669"/>
    <property type="project" value="InterPro"/>
</dbReference>
<evidence type="ECO:0000256" key="7">
    <source>
        <dbReference type="ARBA" id="ARBA00023136"/>
    </source>
</evidence>
<dbReference type="InterPro" id="IPR044669">
    <property type="entry name" value="YneE/VCCN1/2-like"/>
</dbReference>
<feature type="region of interest" description="Disordered" evidence="8">
    <location>
        <begin position="1"/>
        <end position="43"/>
    </location>
</feature>
<accession>A0A8H6G1F8</accession>
<dbReference type="PANTHER" id="PTHR33281:SF19">
    <property type="entry name" value="VOLTAGE-DEPENDENT ANION CHANNEL-FORMING PROTEIN YNEE"/>
    <property type="match status" value="1"/>
</dbReference>
<feature type="transmembrane region" description="Helical" evidence="9">
    <location>
        <begin position="274"/>
        <end position="295"/>
    </location>
</feature>
<feature type="transmembrane region" description="Helical" evidence="9">
    <location>
        <begin position="63"/>
        <end position="84"/>
    </location>
</feature>
<keyword evidence="7 9" id="KW-0472">Membrane</keyword>
<dbReference type="RefSeq" id="XP_037167935.1">
    <property type="nucleotide sequence ID" value="XM_037305070.1"/>
</dbReference>
<comment type="subcellular location">
    <subcellularLocation>
        <location evidence="1">Cell membrane</location>
        <topology evidence="1">Multi-pass membrane protein</topology>
    </subcellularLocation>
</comment>
<keyword evidence="11" id="KW-1185">Reference proteome</keyword>
<reference evidence="10 11" key="1">
    <citation type="journal article" date="2020" name="Genomics">
        <title>Complete, high-quality genomes from long-read metagenomic sequencing of two wolf lichen thalli reveals enigmatic genome architecture.</title>
        <authorList>
            <person name="McKenzie S.K."/>
            <person name="Walston R.F."/>
            <person name="Allen J.L."/>
        </authorList>
    </citation>
    <scope>NUCLEOTIDE SEQUENCE [LARGE SCALE GENOMIC DNA]</scope>
    <source>
        <strain evidence="10">WasteWater2</strain>
    </source>
</reference>
<evidence type="ECO:0000313" key="10">
    <source>
        <dbReference type="EMBL" id="KAF6238636.1"/>
    </source>
</evidence>
<dbReference type="AlphaFoldDB" id="A0A8H6G1F8"/>
<dbReference type="PANTHER" id="PTHR33281">
    <property type="entry name" value="UPF0187 PROTEIN YNEE"/>
    <property type="match status" value="1"/>
</dbReference>
<dbReference type="EMBL" id="JACCJC010000008">
    <property type="protein sequence ID" value="KAF6238636.1"/>
    <property type="molecule type" value="Genomic_DNA"/>
</dbReference>
<protein>
    <submittedName>
        <fullName evidence="10">Uncharacterized protein</fullName>
    </submittedName>
</protein>
<dbReference type="Pfam" id="PF25539">
    <property type="entry name" value="Bestrophin_2"/>
    <property type="match status" value="1"/>
</dbReference>
<evidence type="ECO:0000256" key="4">
    <source>
        <dbReference type="ARBA" id="ARBA00022692"/>
    </source>
</evidence>
<dbReference type="OrthoDB" id="1368at2759"/>
<keyword evidence="5 9" id="KW-1133">Transmembrane helix</keyword>
<gene>
    <name evidence="10" type="ORF">HO173_003142</name>
</gene>
<keyword evidence="4 9" id="KW-0812">Transmembrane</keyword>
<evidence type="ECO:0000256" key="5">
    <source>
        <dbReference type="ARBA" id="ARBA00022989"/>
    </source>
</evidence>
<dbReference type="GO" id="GO:0005886">
    <property type="term" value="C:plasma membrane"/>
    <property type="evidence" value="ECO:0007669"/>
    <property type="project" value="UniProtKB-SubCell"/>
</dbReference>
<sequence length="416" mass="46379">MAPDSSSSSPQSTSLRQPSPSPNQRLRPPTRRHTSTIDDLISKPLDIEKHRKMPYFLRMRGSITPRMIVPLVFVAIWSNITTAYERYVEGRKYWAQLIQTSRDLAQHIWIHAEERHDRSPEAGKADVLAKLTALNLINAFAVSLKRRLRFEPYANYDDLAPLVGNLSTFAGAASDAHAVEEPDRTFPKAIGSYLGLEFLESNPRKHIKRADKDGKKLGNLPLQVLHYLSAYAESIIANGTLPNGVHQGMMMANLASLNEVLAGTERVVNTPLPVAYSIAISQITWTYVIALPFQLWDSLRWVTIPGTVVGAYIILGIAAIGREIEDPFGYDENDLPLDRYCKQIEDEINVISSKEPPKPEDFIATEGNRLMYSLSYGAWNAKSTEDIRATLRAKAKTKPMTSFPPVLAEKGAQGIV</sequence>
<keyword evidence="2" id="KW-0813">Transport</keyword>
<evidence type="ECO:0000256" key="6">
    <source>
        <dbReference type="ARBA" id="ARBA00023065"/>
    </source>
</evidence>
<keyword evidence="6" id="KW-0406">Ion transport</keyword>